<dbReference type="InterPro" id="IPR036388">
    <property type="entry name" value="WH-like_DNA-bd_sf"/>
</dbReference>
<dbReference type="SUPFAM" id="SSF54160">
    <property type="entry name" value="Chromo domain-like"/>
    <property type="match status" value="1"/>
</dbReference>
<dbReference type="Gene3D" id="2.30.30.140">
    <property type="match status" value="1"/>
</dbReference>
<gene>
    <name evidence="9" type="ORF">PENTCL1PPCAC_25656</name>
    <name evidence="10" type="ORF">PENTCL1PPCAC_30741</name>
</gene>
<dbReference type="GO" id="GO:0006355">
    <property type="term" value="P:regulation of DNA-templated transcription"/>
    <property type="evidence" value="ECO:0007669"/>
    <property type="project" value="InterPro"/>
</dbReference>
<dbReference type="PROSITE" id="PS51726">
    <property type="entry name" value="MYST_HAT"/>
    <property type="match status" value="1"/>
</dbReference>
<dbReference type="GO" id="GO:0072487">
    <property type="term" value="C:MSL complex"/>
    <property type="evidence" value="ECO:0007669"/>
    <property type="project" value="TreeGrafter"/>
</dbReference>
<evidence type="ECO:0000256" key="6">
    <source>
        <dbReference type="RuleBase" id="RU361211"/>
    </source>
</evidence>
<evidence type="ECO:0000256" key="5">
    <source>
        <dbReference type="PIRSR" id="PIRSR602717-51"/>
    </source>
</evidence>
<dbReference type="PANTHER" id="PTHR10615:SF82">
    <property type="entry name" value="HISTONE ACETYLTRANSFERASE KAT8"/>
    <property type="match status" value="1"/>
</dbReference>
<dbReference type="FunFam" id="3.40.630.30:FF:000002">
    <property type="entry name" value="Histone acetyltransferase"/>
    <property type="match status" value="1"/>
</dbReference>
<dbReference type="Pfam" id="PF11717">
    <property type="entry name" value="Tudor-knot"/>
    <property type="match status" value="1"/>
</dbReference>
<comment type="subcellular location">
    <subcellularLocation>
        <location evidence="6">Nucleus</location>
    </subcellularLocation>
</comment>
<comment type="catalytic activity">
    <reaction evidence="6">
        <text>L-lysyl-[protein] + acetyl-CoA = N(6)-acetyl-L-lysyl-[protein] + CoA + H(+)</text>
        <dbReference type="Rhea" id="RHEA:45948"/>
        <dbReference type="Rhea" id="RHEA-COMP:9752"/>
        <dbReference type="Rhea" id="RHEA-COMP:10731"/>
        <dbReference type="ChEBI" id="CHEBI:15378"/>
        <dbReference type="ChEBI" id="CHEBI:29969"/>
        <dbReference type="ChEBI" id="CHEBI:57287"/>
        <dbReference type="ChEBI" id="CHEBI:57288"/>
        <dbReference type="ChEBI" id="CHEBI:61930"/>
        <dbReference type="EC" id="2.3.1.48"/>
    </reaction>
</comment>
<evidence type="ECO:0000256" key="3">
    <source>
        <dbReference type="ARBA" id="ARBA00022679"/>
    </source>
</evidence>
<feature type="compositionally biased region" description="Polar residues" evidence="7">
    <location>
        <begin position="81"/>
        <end position="93"/>
    </location>
</feature>
<dbReference type="GO" id="GO:0035267">
    <property type="term" value="C:NuA4 histone acetyltransferase complex"/>
    <property type="evidence" value="ECO:0007669"/>
    <property type="project" value="TreeGrafter"/>
</dbReference>
<evidence type="ECO:0000259" key="8">
    <source>
        <dbReference type="PROSITE" id="PS51726"/>
    </source>
</evidence>
<dbReference type="GO" id="GO:0044545">
    <property type="term" value="C:NSL complex"/>
    <property type="evidence" value="ECO:0007669"/>
    <property type="project" value="TreeGrafter"/>
</dbReference>
<protein>
    <recommendedName>
        <fullName evidence="2 6">Histone acetyltransferase</fullName>
        <ecNumber evidence="2 6">2.3.1.48</ecNumber>
    </recommendedName>
</protein>
<dbReference type="InterPro" id="IPR016181">
    <property type="entry name" value="Acyl_CoA_acyltransferase"/>
</dbReference>
<dbReference type="EMBL" id="BTSX01000121">
    <property type="protein sequence ID" value="GMT08567.1"/>
    <property type="molecule type" value="Genomic_DNA"/>
</dbReference>
<feature type="non-terminal residue" evidence="9">
    <location>
        <position position="1"/>
    </location>
</feature>
<proteinExistence type="inferred from homology"/>
<dbReference type="SUPFAM" id="SSF55729">
    <property type="entry name" value="Acyl-CoA N-acyltransferases (Nat)"/>
    <property type="match status" value="1"/>
</dbReference>
<evidence type="ECO:0000313" key="9">
    <source>
        <dbReference type="EMBL" id="GMT03482.1"/>
    </source>
</evidence>
<dbReference type="InterPro" id="IPR016197">
    <property type="entry name" value="Chromo-like_dom_sf"/>
</dbReference>
<dbReference type="EMBL" id="BTSX01000006">
    <property type="protein sequence ID" value="GMT03482.1"/>
    <property type="molecule type" value="Genomic_DNA"/>
</dbReference>
<dbReference type="Gene3D" id="1.10.10.10">
    <property type="entry name" value="Winged helix-like DNA-binding domain superfamily/Winged helix DNA-binding domain"/>
    <property type="match status" value="1"/>
</dbReference>
<name>A0AAV5UA95_9BILA</name>
<evidence type="ECO:0000313" key="10">
    <source>
        <dbReference type="EMBL" id="GMT08567.1"/>
    </source>
</evidence>
<dbReference type="InterPro" id="IPR025995">
    <property type="entry name" value="Tudor-knot"/>
</dbReference>
<feature type="active site" description="Proton donor/acceptor" evidence="5">
    <location>
        <position position="421"/>
    </location>
</feature>
<evidence type="ECO:0000313" key="11">
    <source>
        <dbReference type="Proteomes" id="UP001432027"/>
    </source>
</evidence>
<keyword evidence="4" id="KW-0007">Acetylation</keyword>
<dbReference type="GO" id="GO:0046972">
    <property type="term" value="F:histone H4K16 acetyltransferase activity"/>
    <property type="evidence" value="ECO:0007669"/>
    <property type="project" value="TreeGrafter"/>
</dbReference>
<dbReference type="AlphaFoldDB" id="A0AAV5UA95"/>
<comment type="caution">
    <text evidence="9">The sequence shown here is derived from an EMBL/GenBank/DDBJ whole genome shotgun (WGS) entry which is preliminary data.</text>
</comment>
<dbReference type="Gene3D" id="3.40.630.30">
    <property type="match status" value="1"/>
</dbReference>
<reference evidence="9" key="1">
    <citation type="submission" date="2023-10" db="EMBL/GenBank/DDBJ databases">
        <title>Genome assembly of Pristionchus species.</title>
        <authorList>
            <person name="Yoshida K."/>
            <person name="Sommer R.J."/>
        </authorList>
    </citation>
    <scope>NUCLEOTIDE SEQUENCE</scope>
    <source>
        <strain evidence="9">RS0144</strain>
    </source>
</reference>
<dbReference type="Proteomes" id="UP001432027">
    <property type="component" value="Unassembled WGS sequence"/>
</dbReference>
<feature type="compositionally biased region" description="Basic and acidic residues" evidence="7">
    <location>
        <begin position="64"/>
        <end position="80"/>
    </location>
</feature>
<dbReference type="InterPro" id="IPR002717">
    <property type="entry name" value="HAT_MYST-type"/>
</dbReference>
<dbReference type="CDD" id="cd04301">
    <property type="entry name" value="NAT_SF"/>
    <property type="match status" value="1"/>
</dbReference>
<organism evidence="9 11">
    <name type="scientific">Pristionchus entomophagus</name>
    <dbReference type="NCBI Taxonomy" id="358040"/>
    <lineage>
        <taxon>Eukaryota</taxon>
        <taxon>Metazoa</taxon>
        <taxon>Ecdysozoa</taxon>
        <taxon>Nematoda</taxon>
        <taxon>Chromadorea</taxon>
        <taxon>Rhabditida</taxon>
        <taxon>Rhabditina</taxon>
        <taxon>Diplogasteromorpha</taxon>
        <taxon>Diplogasteroidea</taxon>
        <taxon>Neodiplogasteridae</taxon>
        <taxon>Pristionchus</taxon>
    </lineage>
</organism>
<evidence type="ECO:0000256" key="1">
    <source>
        <dbReference type="ARBA" id="ARBA00010107"/>
    </source>
</evidence>
<comment type="similarity">
    <text evidence="1 6">Belongs to the MYST (SAS/MOZ) family.</text>
</comment>
<dbReference type="Gene3D" id="3.30.60.60">
    <property type="entry name" value="N-acetyl transferase-like"/>
    <property type="match status" value="1"/>
</dbReference>
<dbReference type="InterPro" id="IPR050603">
    <property type="entry name" value="MYST_HAT"/>
</dbReference>
<evidence type="ECO:0000256" key="2">
    <source>
        <dbReference type="ARBA" id="ARBA00013184"/>
    </source>
</evidence>
<keyword evidence="11" id="KW-1185">Reference proteome</keyword>
<feature type="region of interest" description="Disordered" evidence="7">
    <location>
        <begin position="62"/>
        <end position="93"/>
    </location>
</feature>
<sequence length="547" mass="63822">TVTLFRMKRRNQQPLTDTDDPVVGDHYYVHRKYAPIASEDAKVPARVIAVKNLKDNTIVTIPPPDKKKRCERDLSQEDTKSTASGTSFTDSQAWCSSGSNQIVDEISQSDPPVTDKTPKLYYVHYIKADRRLDEWLERERFVDRVPQGMILSPDEGEKKDARALTRSQKKIHQEFHHHQTFTDLDATTQLLEKEHEHRTLVKNVSKVYLNGWEMHSWYFSPFPFPPVCCYSFLLRILTKAEISIWSMPSFLDSQQFRSHQIVSNYCNLQNSVDMTLYICDFCLVYTDNKKGFIYHKSVCMESQPPGDEIYRDGNKEKQVVMYEVSGKSNKTYCQSLCLLSKLFLDHKTLYFDVDTFIFYILCEVTEDGARIMGHFSKEMNSENNLACIMILPPYQNQGFGKLLIQFSYELSRREGWIGTPEKPLSDLGKVSYRSFWFNRIIDYLSDENVVLEECKWSSELASRVQLSHLDVLSTMETYNLAKPIKTSTAGYQGEAAILLHREIIDFFVNQRTKKKQRLLKKKLLKWKPLNRRGDPVPDFYDDRRARR</sequence>
<feature type="domain" description="MYST-type HAT" evidence="8">
    <location>
        <begin position="199"/>
        <end position="528"/>
    </location>
</feature>
<evidence type="ECO:0000256" key="4">
    <source>
        <dbReference type="ARBA" id="ARBA00022990"/>
    </source>
</evidence>
<keyword evidence="6" id="KW-0539">Nucleus</keyword>
<dbReference type="EC" id="2.3.1.48" evidence="2 6"/>
<evidence type="ECO:0000256" key="7">
    <source>
        <dbReference type="SAM" id="MobiDB-lite"/>
    </source>
</evidence>
<keyword evidence="3" id="KW-0808">Transferase</keyword>
<dbReference type="GO" id="GO:0005634">
    <property type="term" value="C:nucleus"/>
    <property type="evidence" value="ECO:0007669"/>
    <property type="project" value="UniProtKB-SubCell"/>
</dbReference>
<accession>A0AAV5UA95</accession>
<dbReference type="PANTHER" id="PTHR10615">
    <property type="entry name" value="HISTONE ACETYLTRANSFERASE"/>
    <property type="match status" value="1"/>
</dbReference>
<dbReference type="Pfam" id="PF01853">
    <property type="entry name" value="MOZ_SAS"/>
    <property type="match status" value="1"/>
</dbReference>